<evidence type="ECO:0000256" key="1">
    <source>
        <dbReference type="ARBA" id="ARBA00005230"/>
    </source>
</evidence>
<keyword evidence="5" id="KW-0804">Transcription</keyword>
<dbReference type="GO" id="GO:0006276">
    <property type="term" value="P:plasmid maintenance"/>
    <property type="evidence" value="ECO:0007669"/>
    <property type="project" value="InterPro"/>
</dbReference>
<dbReference type="InterPro" id="IPR002712">
    <property type="entry name" value="CcdB"/>
</dbReference>
<dbReference type="Gene3D" id="2.30.30.110">
    <property type="match status" value="1"/>
</dbReference>
<keyword evidence="3" id="KW-0678">Repressor</keyword>
<evidence type="ECO:0000313" key="9">
    <source>
        <dbReference type="Proteomes" id="UP000327179"/>
    </source>
</evidence>
<dbReference type="EMBL" id="CP043311">
    <property type="protein sequence ID" value="QEY61084.1"/>
    <property type="molecule type" value="Genomic_DNA"/>
</dbReference>
<dbReference type="Pfam" id="PF01845">
    <property type="entry name" value="CcdB"/>
    <property type="match status" value="1"/>
</dbReference>
<dbReference type="KEGG" id="plal:FXN65_03135"/>
<evidence type="ECO:0000256" key="5">
    <source>
        <dbReference type="ARBA" id="ARBA00023163"/>
    </source>
</evidence>
<keyword evidence="9" id="KW-1185">Reference proteome</keyword>
<protein>
    <recommendedName>
        <fullName evidence="2">Toxin CcdB</fullName>
    </recommendedName>
    <alternativeName>
        <fullName evidence="7">Cytotoxic protein CcdB</fullName>
    </alternativeName>
    <alternativeName>
        <fullName evidence="6">Protein LetD</fullName>
    </alternativeName>
</protein>
<keyword evidence="4" id="KW-0805">Transcription regulation</keyword>
<dbReference type="AlphaFoldDB" id="A0A5J6QEQ8"/>
<evidence type="ECO:0000256" key="4">
    <source>
        <dbReference type="ARBA" id="ARBA00023015"/>
    </source>
</evidence>
<evidence type="ECO:0000256" key="7">
    <source>
        <dbReference type="ARBA" id="ARBA00033135"/>
    </source>
</evidence>
<dbReference type="InterPro" id="IPR011067">
    <property type="entry name" value="Plasmid_toxin/cell-grow_inhib"/>
</dbReference>
<evidence type="ECO:0000256" key="3">
    <source>
        <dbReference type="ARBA" id="ARBA00022491"/>
    </source>
</evidence>
<reference evidence="8 9" key="1">
    <citation type="submission" date="2019-08" db="EMBL/GenBank/DDBJ databases">
        <title>Whole-genome Sequencing of e-waste polymer degrading bacterium Pseudomonas sp. strain PE08.</title>
        <authorList>
            <person name="Kirdat K."/>
            <person name="Debbarma P."/>
            <person name="Narawade N."/>
            <person name="Suyal D."/>
            <person name="Thorat V."/>
            <person name="Shouche Y."/>
            <person name="Goel R."/>
            <person name="Yadav A."/>
        </authorList>
    </citation>
    <scope>NUCLEOTIDE SEQUENCE [LARGE SCALE GENOMIC DNA]</scope>
    <source>
        <strain evidence="8 9">PE08</strain>
    </source>
</reference>
<comment type="similarity">
    <text evidence="1">Belongs to the CcdB toxin family.</text>
</comment>
<organism evidence="8 9">
    <name type="scientific">Metapseudomonas lalkuanensis</name>
    <dbReference type="NCBI Taxonomy" id="2604832"/>
    <lineage>
        <taxon>Bacteria</taxon>
        <taxon>Pseudomonadati</taxon>
        <taxon>Pseudomonadota</taxon>
        <taxon>Gammaproteobacteria</taxon>
        <taxon>Pseudomonadales</taxon>
        <taxon>Pseudomonadaceae</taxon>
        <taxon>Metapseudomonas</taxon>
    </lineage>
</organism>
<proteinExistence type="inferred from homology"/>
<evidence type="ECO:0000256" key="6">
    <source>
        <dbReference type="ARBA" id="ARBA00029628"/>
    </source>
</evidence>
<dbReference type="SUPFAM" id="SSF50118">
    <property type="entry name" value="Cell growth inhibitor/plasmid maintenance toxic component"/>
    <property type="match status" value="1"/>
</dbReference>
<dbReference type="Proteomes" id="UP000327179">
    <property type="component" value="Chromosome"/>
</dbReference>
<sequence>MPQFAVYLNANPATRTTIPYLLDVQSDLIAELSTRVVAPLYTAEVMKDKVLKTLMPVFEVEGTPVVMFTPQLAGVSRKALGKQVADLSAMRNEIIAAPGLLITGI</sequence>
<dbReference type="GO" id="GO:0008657">
    <property type="term" value="F:DNA topoisomerase type II (double strand cut, ATP-hydrolyzing) inhibitor activity"/>
    <property type="evidence" value="ECO:0007669"/>
    <property type="project" value="InterPro"/>
</dbReference>
<evidence type="ECO:0000313" key="8">
    <source>
        <dbReference type="EMBL" id="QEY61084.1"/>
    </source>
</evidence>
<evidence type="ECO:0000256" key="2">
    <source>
        <dbReference type="ARBA" id="ARBA00015075"/>
    </source>
</evidence>
<gene>
    <name evidence="8" type="ORF">FXN65_03135</name>
</gene>
<dbReference type="RefSeq" id="WP_151131597.1">
    <property type="nucleotide sequence ID" value="NZ_CP043311.1"/>
</dbReference>
<accession>A0A5J6QEQ8</accession>
<name>A0A5J6QEQ8_9GAMM</name>